<name>A0A7C8IBY6_9PLEO</name>
<sequence length="250" mass="29642">MKNPPFPPITQPQPADSAWARFRDEIRLQILTNALQVNRIHSIRFIAILKAKRVDPWLRIPGAAHMIPEALYKQSEFIITPERYVPEDKNRQILRISYPKRDVNHFVRNLEFRVECLQSETGPDRAVFEPQPSAAQDRQAEWLKKLADGDLGFRQVKTLRFVFERFPTGMPNQLNEQDFTKWLNGYLRSLESVKELRFRAKNVEVIIPDHRCWLCRHTYTRNSCSYEREQLRAYQRIQQLLARNNNEEGL</sequence>
<proteinExistence type="predicted"/>
<keyword evidence="2" id="KW-1185">Reference proteome</keyword>
<organism evidence="1 2">
    <name type="scientific">Massariosphaeria phaeospora</name>
    <dbReference type="NCBI Taxonomy" id="100035"/>
    <lineage>
        <taxon>Eukaryota</taxon>
        <taxon>Fungi</taxon>
        <taxon>Dikarya</taxon>
        <taxon>Ascomycota</taxon>
        <taxon>Pezizomycotina</taxon>
        <taxon>Dothideomycetes</taxon>
        <taxon>Pleosporomycetidae</taxon>
        <taxon>Pleosporales</taxon>
        <taxon>Pleosporales incertae sedis</taxon>
        <taxon>Massariosphaeria</taxon>
    </lineage>
</organism>
<reference evidence="1 2" key="1">
    <citation type="submission" date="2020-01" db="EMBL/GenBank/DDBJ databases">
        <authorList>
            <consortium name="DOE Joint Genome Institute"/>
            <person name="Haridas S."/>
            <person name="Albert R."/>
            <person name="Binder M."/>
            <person name="Bloem J."/>
            <person name="Labutti K."/>
            <person name="Salamov A."/>
            <person name="Andreopoulos B."/>
            <person name="Baker S.E."/>
            <person name="Barry K."/>
            <person name="Bills G."/>
            <person name="Bluhm B.H."/>
            <person name="Cannon C."/>
            <person name="Castanera R."/>
            <person name="Culley D.E."/>
            <person name="Daum C."/>
            <person name="Ezra D."/>
            <person name="Gonzalez J.B."/>
            <person name="Henrissat B."/>
            <person name="Kuo A."/>
            <person name="Liang C."/>
            <person name="Lipzen A."/>
            <person name="Lutzoni F."/>
            <person name="Magnuson J."/>
            <person name="Mondo S."/>
            <person name="Nolan M."/>
            <person name="Ohm R."/>
            <person name="Pangilinan J."/>
            <person name="Park H.-J.H."/>
            <person name="Ramirez L."/>
            <person name="Alfaro M."/>
            <person name="Sun H."/>
            <person name="Tritt A."/>
            <person name="Yoshinaga Y."/>
            <person name="Zwiers L.-H.L."/>
            <person name="Turgeon B.G."/>
            <person name="Goodwin S.B."/>
            <person name="Spatafora J.W."/>
            <person name="Crous P.W."/>
            <person name="Grigoriev I.V."/>
        </authorList>
    </citation>
    <scope>NUCLEOTIDE SEQUENCE [LARGE SCALE GENOMIC DNA]</scope>
    <source>
        <strain evidence="1 2">CBS 611.86</strain>
    </source>
</reference>
<evidence type="ECO:0000313" key="1">
    <source>
        <dbReference type="EMBL" id="KAF2875688.1"/>
    </source>
</evidence>
<dbReference type="AlphaFoldDB" id="A0A7C8IBY6"/>
<gene>
    <name evidence="1" type="ORF">BDV95DRAFT_615683</name>
</gene>
<protein>
    <submittedName>
        <fullName evidence="1">Uncharacterized protein</fullName>
    </submittedName>
</protein>
<comment type="caution">
    <text evidence="1">The sequence shown here is derived from an EMBL/GenBank/DDBJ whole genome shotgun (WGS) entry which is preliminary data.</text>
</comment>
<accession>A0A7C8IBY6</accession>
<dbReference type="Proteomes" id="UP000481861">
    <property type="component" value="Unassembled WGS sequence"/>
</dbReference>
<evidence type="ECO:0000313" key="2">
    <source>
        <dbReference type="Proteomes" id="UP000481861"/>
    </source>
</evidence>
<dbReference type="OrthoDB" id="3799601at2759"/>
<dbReference type="EMBL" id="JAADJZ010000004">
    <property type="protein sequence ID" value="KAF2875688.1"/>
    <property type="molecule type" value="Genomic_DNA"/>
</dbReference>